<dbReference type="InterPro" id="IPR006097">
    <property type="entry name" value="Glu/Leu/Phe/Val/Trp_DH_dimer"/>
</dbReference>
<dbReference type="InterPro" id="IPR016211">
    <property type="entry name" value="Glu/Phe/Leu/Val/Trp_DH_bac/arc"/>
</dbReference>
<organism evidence="6 7">
    <name type="scientific">Lentibacillus juripiscarius</name>
    <dbReference type="NCBI Taxonomy" id="257446"/>
    <lineage>
        <taxon>Bacteria</taxon>
        <taxon>Bacillati</taxon>
        <taxon>Bacillota</taxon>
        <taxon>Bacilli</taxon>
        <taxon>Bacillales</taxon>
        <taxon>Bacillaceae</taxon>
        <taxon>Lentibacillus</taxon>
    </lineage>
</organism>
<keyword evidence="3" id="KW-0520">NAD</keyword>
<dbReference type="Pfam" id="PF02812">
    <property type="entry name" value="ELFV_dehydrog_N"/>
    <property type="match status" value="1"/>
</dbReference>
<keyword evidence="2 4" id="KW-0560">Oxidoreductase</keyword>
<dbReference type="PRINTS" id="PR00082">
    <property type="entry name" value="GLFDHDRGNASE"/>
</dbReference>
<proteinExistence type="inferred from homology"/>
<evidence type="ECO:0000256" key="1">
    <source>
        <dbReference type="ARBA" id="ARBA00006382"/>
    </source>
</evidence>
<dbReference type="PANTHER" id="PTHR42722:SF1">
    <property type="entry name" value="VALINE DEHYDROGENASE"/>
    <property type="match status" value="1"/>
</dbReference>
<dbReference type="InterPro" id="IPR033524">
    <property type="entry name" value="Glu/Leu/Phe/Val_DH_AS"/>
</dbReference>
<dbReference type="PIRSF" id="PIRSF000188">
    <property type="entry name" value="Phe_leu_dh"/>
    <property type="match status" value="1"/>
</dbReference>
<dbReference type="SUPFAM" id="SSF53223">
    <property type="entry name" value="Aminoacid dehydrogenase-like, N-terminal domain"/>
    <property type="match status" value="1"/>
</dbReference>
<evidence type="ECO:0000313" key="6">
    <source>
        <dbReference type="EMBL" id="MFD2759734.1"/>
    </source>
</evidence>
<accession>A0ABW5V1T0</accession>
<dbReference type="Gene3D" id="3.40.50.720">
    <property type="entry name" value="NAD(P)-binding Rossmann-like Domain"/>
    <property type="match status" value="1"/>
</dbReference>
<dbReference type="EMBL" id="JBHUNA010000003">
    <property type="protein sequence ID" value="MFD2759734.1"/>
    <property type="molecule type" value="Genomic_DNA"/>
</dbReference>
<evidence type="ECO:0000313" key="7">
    <source>
        <dbReference type="Proteomes" id="UP001597502"/>
    </source>
</evidence>
<evidence type="ECO:0000256" key="4">
    <source>
        <dbReference type="RuleBase" id="RU004417"/>
    </source>
</evidence>
<keyword evidence="7" id="KW-1185">Reference proteome</keyword>
<reference evidence="7" key="1">
    <citation type="journal article" date="2019" name="Int. J. Syst. Evol. Microbiol.">
        <title>The Global Catalogue of Microorganisms (GCM) 10K type strain sequencing project: providing services to taxonomists for standard genome sequencing and annotation.</title>
        <authorList>
            <consortium name="The Broad Institute Genomics Platform"/>
            <consortium name="The Broad Institute Genome Sequencing Center for Infectious Disease"/>
            <person name="Wu L."/>
            <person name="Ma J."/>
        </authorList>
    </citation>
    <scope>NUCLEOTIDE SEQUENCE [LARGE SCALE GENOMIC DNA]</scope>
    <source>
        <strain evidence="7">TISTR 1535</strain>
    </source>
</reference>
<dbReference type="Gene3D" id="3.40.50.10860">
    <property type="entry name" value="Leucine Dehydrogenase, chain A, domain 1"/>
    <property type="match status" value="1"/>
</dbReference>
<sequence length="388" mass="42316">MSTMKKNANVKENMNNGSRHNMFEKIAGHEQVVFCNDPKTGLQAIIAIHDTTLGPALGGTRMRQYDSADDAIEDALRLSEGMTQKCAAAGVDFGGGKAVIIGDPIKDKTPALLKAFGQFVDSLNGRFYTGTDMGTNMDDFVNVMKETNFVCGIPEAYGGGGDSSTPTAQGVIYGLKATSKYLFDTDDLGDKTYAIQGLGKVGFKVADYLLEAGANLYVTDINEKTLELVKQKGEAAKGVVKVVESDSIYGTDADIFIPCAMGGIINDQIINQLRVKAICGSANNQLLREERYGEELKEKGILIAPDYIVNAGGLIQVADELYGANHERVLIKTKEIYNVLLDIYKQSHLDSITPLEAANRKCEKRIQEESGLNNFFSRARRPKWNVKE</sequence>
<protein>
    <submittedName>
        <fullName evidence="6">Leu/Phe/Val dehydrogenase</fullName>
    </submittedName>
</protein>
<dbReference type="InterPro" id="IPR036291">
    <property type="entry name" value="NAD(P)-bd_dom_sf"/>
</dbReference>
<dbReference type="Pfam" id="PF00208">
    <property type="entry name" value="ELFV_dehydrog"/>
    <property type="match status" value="1"/>
</dbReference>
<dbReference type="SMART" id="SM00839">
    <property type="entry name" value="ELFV_dehydrog"/>
    <property type="match status" value="1"/>
</dbReference>
<feature type="domain" description="Glutamate/phenylalanine/leucine/valine/L-tryptophan dehydrogenase C-terminal" evidence="5">
    <location>
        <begin position="161"/>
        <end position="371"/>
    </location>
</feature>
<dbReference type="PANTHER" id="PTHR42722">
    <property type="entry name" value="LEUCINE DEHYDROGENASE"/>
    <property type="match status" value="1"/>
</dbReference>
<dbReference type="InterPro" id="IPR006096">
    <property type="entry name" value="Glu/Leu/Phe/Val/Trp_DH_C"/>
</dbReference>
<name>A0ABW5V1T0_9BACI</name>
<dbReference type="InterPro" id="IPR046346">
    <property type="entry name" value="Aminoacid_DH-like_N_sf"/>
</dbReference>
<dbReference type="SUPFAM" id="SSF51735">
    <property type="entry name" value="NAD(P)-binding Rossmann-fold domains"/>
    <property type="match status" value="1"/>
</dbReference>
<evidence type="ECO:0000259" key="5">
    <source>
        <dbReference type="SMART" id="SM00839"/>
    </source>
</evidence>
<dbReference type="InterPro" id="IPR006095">
    <property type="entry name" value="Glu/Leu/Phe/Val/Trp_DH"/>
</dbReference>
<dbReference type="RefSeq" id="WP_382390500.1">
    <property type="nucleotide sequence ID" value="NZ_JBHUNA010000003.1"/>
</dbReference>
<dbReference type="CDD" id="cd01075">
    <property type="entry name" value="NAD_bind_Leu_Phe_Val_DH"/>
    <property type="match status" value="1"/>
</dbReference>
<gene>
    <name evidence="6" type="ORF">ACFSUO_01865</name>
</gene>
<evidence type="ECO:0000256" key="3">
    <source>
        <dbReference type="ARBA" id="ARBA00023027"/>
    </source>
</evidence>
<comment type="caution">
    <text evidence="6">The sequence shown here is derived from an EMBL/GenBank/DDBJ whole genome shotgun (WGS) entry which is preliminary data.</text>
</comment>
<evidence type="ECO:0000256" key="2">
    <source>
        <dbReference type="ARBA" id="ARBA00023002"/>
    </source>
</evidence>
<dbReference type="PROSITE" id="PS00074">
    <property type="entry name" value="GLFV_DEHYDROGENASE"/>
    <property type="match status" value="1"/>
</dbReference>
<comment type="similarity">
    <text evidence="1 4">Belongs to the Glu/Leu/Phe/Val dehydrogenases family.</text>
</comment>
<dbReference type="Proteomes" id="UP001597502">
    <property type="component" value="Unassembled WGS sequence"/>
</dbReference>